<reference evidence="2 3" key="1">
    <citation type="submission" date="2021-03" db="EMBL/GenBank/DDBJ databases">
        <title>Genomic Encyclopedia of Type Strains, Phase IV (KMG-IV): sequencing the most valuable type-strain genomes for metagenomic binning, comparative biology and taxonomic classification.</title>
        <authorList>
            <person name="Goeker M."/>
        </authorList>
    </citation>
    <scope>NUCLEOTIDE SEQUENCE [LARGE SCALE GENOMIC DNA]</scope>
    <source>
        <strain evidence="2 3">DSM 25609</strain>
    </source>
</reference>
<dbReference type="Proteomes" id="UP001519345">
    <property type="component" value="Unassembled WGS sequence"/>
</dbReference>
<organism evidence="2 3">
    <name type="scientific">Virgibacillus natechei</name>
    <dbReference type="NCBI Taxonomy" id="1216297"/>
    <lineage>
        <taxon>Bacteria</taxon>
        <taxon>Bacillati</taxon>
        <taxon>Bacillota</taxon>
        <taxon>Bacilli</taxon>
        <taxon>Bacillales</taxon>
        <taxon>Bacillaceae</taxon>
        <taxon>Virgibacillus</taxon>
    </lineage>
</organism>
<comment type="caution">
    <text evidence="2">The sequence shown here is derived from an EMBL/GenBank/DDBJ whole genome shotgun (WGS) entry which is preliminary data.</text>
</comment>
<feature type="compositionally biased region" description="Acidic residues" evidence="1">
    <location>
        <begin position="44"/>
        <end position="64"/>
    </location>
</feature>
<gene>
    <name evidence="2" type="ORF">J2Z83_000754</name>
</gene>
<protein>
    <submittedName>
        <fullName evidence="2">Uncharacterized protein</fullName>
    </submittedName>
</protein>
<keyword evidence="3" id="KW-1185">Reference proteome</keyword>
<name>A0ABS4ICJ5_9BACI</name>
<dbReference type="EMBL" id="JAGGKX010000002">
    <property type="protein sequence ID" value="MBP1968662.1"/>
    <property type="molecule type" value="Genomic_DNA"/>
</dbReference>
<evidence type="ECO:0000313" key="3">
    <source>
        <dbReference type="Proteomes" id="UP001519345"/>
    </source>
</evidence>
<sequence>MINEDGQMLNILGTYNPDLDEEIPSNINNMEELTFYNERYHELTDEDDENGEGDEENSEEEQQEIENYENALNELNDDHMGEFDKFRSTQPEINRLLFGTGPAAGSPNNSGPSSAMDYNDQMVDIMGDINFKDFDIGYGVF</sequence>
<accession>A0ABS4ICJ5</accession>
<evidence type="ECO:0000313" key="2">
    <source>
        <dbReference type="EMBL" id="MBP1968662.1"/>
    </source>
</evidence>
<proteinExistence type="predicted"/>
<feature type="region of interest" description="Disordered" evidence="1">
    <location>
        <begin position="37"/>
        <end position="64"/>
    </location>
</feature>
<evidence type="ECO:0000256" key="1">
    <source>
        <dbReference type="SAM" id="MobiDB-lite"/>
    </source>
</evidence>